<evidence type="ECO:0000313" key="1">
    <source>
        <dbReference type="EMBL" id="MEI5995199.1"/>
    </source>
</evidence>
<evidence type="ECO:0000313" key="2">
    <source>
        <dbReference type="EMBL" id="OTO10003.1"/>
    </source>
</evidence>
<sequence>MRKIKKTLVVMVAFIEVYQKVNGVPKHRVE</sequence>
<dbReference type="EMBL" id="NGLE01000001">
    <property type="protein sequence ID" value="OTO10003.1"/>
    <property type="molecule type" value="Genomic_DNA"/>
</dbReference>
<dbReference type="STRING" id="1834181.A5880_000686"/>
<comment type="caution">
    <text evidence="2">The sequence shown here is derived from an EMBL/GenBank/DDBJ whole genome shotgun (WGS) entry which is preliminary data.</text>
</comment>
<dbReference type="AlphaFoldDB" id="A0A242CID1"/>
<dbReference type="EMBL" id="NGLE02000001">
    <property type="protein sequence ID" value="MEI5995199.1"/>
    <property type="molecule type" value="Genomic_DNA"/>
</dbReference>
<accession>A0A242CID1</accession>
<keyword evidence="3" id="KW-1185">Reference proteome</keyword>
<proteinExistence type="predicted"/>
<evidence type="ECO:0000313" key="3">
    <source>
        <dbReference type="Proteomes" id="UP000195139"/>
    </source>
</evidence>
<name>A0A242CID1_9ENTE</name>
<organism evidence="2">
    <name type="scientific">Candidatus Enterococcus mansonii</name>
    <dbReference type="NCBI Taxonomy" id="1834181"/>
    <lineage>
        <taxon>Bacteria</taxon>
        <taxon>Bacillati</taxon>
        <taxon>Bacillota</taxon>
        <taxon>Bacilli</taxon>
        <taxon>Lactobacillales</taxon>
        <taxon>Enterococcaceae</taxon>
        <taxon>Enterococcus</taxon>
    </lineage>
</organism>
<reference evidence="1 3" key="2">
    <citation type="submission" date="2018-07" db="EMBL/GenBank/DDBJ databases">
        <title>The Genome Sequence of Enterococcus sp. DIV0659b.</title>
        <authorList>
            <consortium name="The Broad Institute Genomics Platform"/>
            <consortium name="The Broad Institute Genomic Center for Infectious Diseases"/>
            <person name="Earl A."/>
            <person name="Manson A."/>
            <person name="Schwartman J."/>
            <person name="Gilmore M."/>
            <person name="Abouelleil A."/>
            <person name="Cao P."/>
            <person name="Chapman S."/>
            <person name="Cusick C."/>
            <person name="Shea T."/>
            <person name="Young S."/>
            <person name="Neafsey D."/>
            <person name="Nusbaum C."/>
            <person name="Birren B."/>
        </authorList>
    </citation>
    <scope>NUCLEOTIDE SEQUENCE [LARGE SCALE GENOMIC DNA]</scope>
    <source>
        <strain evidence="1 3">4G2_DIV0659</strain>
    </source>
</reference>
<dbReference type="Proteomes" id="UP000195139">
    <property type="component" value="Unassembled WGS sequence"/>
</dbReference>
<gene>
    <name evidence="2" type="ORF">A5880_000686</name>
    <name evidence="1" type="ORF">A5880_002789</name>
</gene>
<protein>
    <submittedName>
        <fullName evidence="2">Uncharacterized protein</fullName>
    </submittedName>
</protein>
<reference evidence="2" key="1">
    <citation type="submission" date="2017-05" db="EMBL/GenBank/DDBJ databases">
        <title>The Genome Sequence of Enterococcus sp. 4G2_DIV0659.</title>
        <authorList>
            <consortium name="The Broad Institute Genomics Platform"/>
            <consortium name="The Broad Institute Genomic Center for Infectious Diseases"/>
            <person name="Earl A."/>
            <person name="Manson A."/>
            <person name="Schwartman J."/>
            <person name="Gilmore M."/>
            <person name="Abouelleil A."/>
            <person name="Cao P."/>
            <person name="Chapman S."/>
            <person name="Cusick C."/>
            <person name="Shea T."/>
            <person name="Young S."/>
            <person name="Neafsey D."/>
            <person name="Nusbaum C."/>
            <person name="Birren B."/>
        </authorList>
    </citation>
    <scope>NUCLEOTIDE SEQUENCE [LARGE SCALE GENOMIC DNA]</scope>
    <source>
        <strain evidence="2">4G2_DIV0659</strain>
    </source>
</reference>